<evidence type="ECO:0000256" key="1">
    <source>
        <dbReference type="SAM" id="MobiDB-lite"/>
    </source>
</evidence>
<sequence>MNKRPSPSFDRVRGYDRERFADDYRSSPAGASSSSSYRGSDYTRSRRDYDDRRPNGGRGYYGRSDRYAADYSGRGPSPRRYERSRDRR</sequence>
<organism evidence="2 3">
    <name type="scientific">Dibothriocephalus latus</name>
    <name type="common">Fish tapeworm</name>
    <name type="synonym">Diphyllobothrium latum</name>
    <dbReference type="NCBI Taxonomy" id="60516"/>
    <lineage>
        <taxon>Eukaryota</taxon>
        <taxon>Metazoa</taxon>
        <taxon>Spiralia</taxon>
        <taxon>Lophotrochozoa</taxon>
        <taxon>Platyhelminthes</taxon>
        <taxon>Cestoda</taxon>
        <taxon>Eucestoda</taxon>
        <taxon>Diphyllobothriidea</taxon>
        <taxon>Diphyllobothriidae</taxon>
        <taxon>Dibothriocephalus</taxon>
    </lineage>
</organism>
<keyword evidence="3" id="KW-1185">Reference proteome</keyword>
<dbReference type="EMBL" id="UYRU01075779">
    <property type="protein sequence ID" value="VDN26256.1"/>
    <property type="molecule type" value="Genomic_DNA"/>
</dbReference>
<feature type="compositionally biased region" description="Low complexity" evidence="1">
    <location>
        <begin position="26"/>
        <end position="40"/>
    </location>
</feature>
<feature type="region of interest" description="Disordered" evidence="1">
    <location>
        <begin position="1"/>
        <end position="88"/>
    </location>
</feature>
<feature type="compositionally biased region" description="Basic and acidic residues" evidence="1">
    <location>
        <begin position="79"/>
        <end position="88"/>
    </location>
</feature>
<feature type="compositionally biased region" description="Basic and acidic residues" evidence="1">
    <location>
        <begin position="41"/>
        <end position="54"/>
    </location>
</feature>
<protein>
    <submittedName>
        <fullName evidence="2">Uncharacterized protein</fullName>
    </submittedName>
</protein>
<gene>
    <name evidence="2" type="ORF">DILT_LOCUS14772</name>
</gene>
<feature type="compositionally biased region" description="Basic and acidic residues" evidence="1">
    <location>
        <begin position="10"/>
        <end position="25"/>
    </location>
</feature>
<reference evidence="2 3" key="1">
    <citation type="submission" date="2018-11" db="EMBL/GenBank/DDBJ databases">
        <authorList>
            <consortium name="Pathogen Informatics"/>
        </authorList>
    </citation>
    <scope>NUCLEOTIDE SEQUENCE [LARGE SCALE GENOMIC DNA]</scope>
</reference>
<evidence type="ECO:0000313" key="2">
    <source>
        <dbReference type="EMBL" id="VDN26256.1"/>
    </source>
</evidence>
<proteinExistence type="predicted"/>
<dbReference type="AlphaFoldDB" id="A0A3P7Q6K0"/>
<dbReference type="Proteomes" id="UP000281553">
    <property type="component" value="Unassembled WGS sequence"/>
</dbReference>
<name>A0A3P7Q6K0_DIBLA</name>
<accession>A0A3P7Q6K0</accession>
<evidence type="ECO:0000313" key="3">
    <source>
        <dbReference type="Proteomes" id="UP000281553"/>
    </source>
</evidence>